<accession>A0A5C6UB85</accession>
<keyword evidence="2" id="KW-0418">Kinase</keyword>
<feature type="domain" description="Protein kinase" evidence="1">
    <location>
        <begin position="31"/>
        <end position="285"/>
    </location>
</feature>
<dbReference type="InterPro" id="IPR000719">
    <property type="entry name" value="Prot_kinase_dom"/>
</dbReference>
<sequence>MALLYFDESELRRGNFFEVPDVVHARGGASYELGSWIARGGNGAVYECRNRVTGTELAVKFLMHRGWAVARRFFRETELMDELTHAHVVALVGKGNVQANNARQRLPFIVMERADNNLANVIEARQAPVGPETYIGQFRGLVAGLAAMHKHAIHRDIKPENILVFGDRWSLADYGLCRFMDSRHQDISGDRFVMGPRYWLSPEAQNKRIGNDDDVVRASDVYQLAAVFWYVVTGRHPSGTLTRDDWRGPDWLFEPIFAALQHNIVKRPQDGSAFEAAIDQAVKQA</sequence>
<dbReference type="RefSeq" id="WP_147079660.1">
    <property type="nucleotide sequence ID" value="NZ_VOQR01000001.1"/>
</dbReference>
<evidence type="ECO:0000313" key="3">
    <source>
        <dbReference type="Proteomes" id="UP000321250"/>
    </source>
</evidence>
<dbReference type="InterPro" id="IPR011009">
    <property type="entry name" value="Kinase-like_dom_sf"/>
</dbReference>
<dbReference type="EMBL" id="VOQR01000001">
    <property type="protein sequence ID" value="TXC69944.1"/>
    <property type="molecule type" value="Genomic_DNA"/>
</dbReference>
<keyword evidence="2" id="KW-0808">Transferase</keyword>
<dbReference type="GO" id="GO:0005524">
    <property type="term" value="F:ATP binding"/>
    <property type="evidence" value="ECO:0007669"/>
    <property type="project" value="InterPro"/>
</dbReference>
<dbReference type="PANTHER" id="PTHR24359">
    <property type="entry name" value="SERINE/THREONINE-PROTEIN KINASE SBK1"/>
    <property type="match status" value="1"/>
</dbReference>
<dbReference type="AlphaFoldDB" id="A0A5C6UB85"/>
<dbReference type="Pfam" id="PF00069">
    <property type="entry name" value="Pkinase"/>
    <property type="match status" value="1"/>
</dbReference>
<comment type="caution">
    <text evidence="2">The sequence shown here is derived from an EMBL/GenBank/DDBJ whole genome shotgun (WGS) entry which is preliminary data.</text>
</comment>
<dbReference type="SUPFAM" id="SSF56112">
    <property type="entry name" value="Protein kinase-like (PK-like)"/>
    <property type="match status" value="1"/>
</dbReference>
<dbReference type="GO" id="GO:0004674">
    <property type="term" value="F:protein serine/threonine kinase activity"/>
    <property type="evidence" value="ECO:0007669"/>
    <property type="project" value="TreeGrafter"/>
</dbReference>
<evidence type="ECO:0000259" key="1">
    <source>
        <dbReference type="PROSITE" id="PS50011"/>
    </source>
</evidence>
<dbReference type="PROSITE" id="PS50011">
    <property type="entry name" value="PROTEIN_KINASE_DOM"/>
    <property type="match status" value="1"/>
</dbReference>
<proteinExistence type="predicted"/>
<gene>
    <name evidence="2" type="ORF">FSB78_02490</name>
</gene>
<dbReference type="Proteomes" id="UP000321250">
    <property type="component" value="Unassembled WGS sequence"/>
</dbReference>
<keyword evidence="3" id="KW-1185">Reference proteome</keyword>
<dbReference type="OrthoDB" id="9801841at2"/>
<dbReference type="SMART" id="SM00220">
    <property type="entry name" value="S_TKc"/>
    <property type="match status" value="1"/>
</dbReference>
<protein>
    <submittedName>
        <fullName evidence="2">Protein kinase</fullName>
    </submittedName>
</protein>
<reference evidence="2 3" key="1">
    <citation type="journal article" date="2013" name="Antonie Van Leeuwenhoek">
        <title>Sphingomonas ginsenosidivorax sp. nov., with the ability to transform ginsenosides.</title>
        <authorList>
            <person name="Jin X.F."/>
            <person name="Kim J.K."/>
            <person name="Liu Q.M."/>
            <person name="Kang M.S."/>
            <person name="He D."/>
            <person name="Jin F.X."/>
            <person name="Kim S.C."/>
            <person name="Im W.T."/>
        </authorList>
    </citation>
    <scope>NUCLEOTIDE SEQUENCE [LARGE SCALE GENOMIC DNA]</scope>
    <source>
        <strain evidence="2 3">KHI67</strain>
    </source>
</reference>
<dbReference type="PANTHER" id="PTHR24359:SF1">
    <property type="entry name" value="INHIBITOR OF NUCLEAR FACTOR KAPPA-B KINASE EPSILON SUBUNIT HOMOLOG 1-RELATED"/>
    <property type="match status" value="1"/>
</dbReference>
<name>A0A5C6UB85_9SPHN</name>
<dbReference type="Gene3D" id="1.10.510.10">
    <property type="entry name" value="Transferase(Phosphotransferase) domain 1"/>
    <property type="match status" value="1"/>
</dbReference>
<organism evidence="2 3">
    <name type="scientific">Sphingomonas ginsenosidivorax</name>
    <dbReference type="NCBI Taxonomy" id="862135"/>
    <lineage>
        <taxon>Bacteria</taxon>
        <taxon>Pseudomonadati</taxon>
        <taxon>Pseudomonadota</taxon>
        <taxon>Alphaproteobacteria</taxon>
        <taxon>Sphingomonadales</taxon>
        <taxon>Sphingomonadaceae</taxon>
        <taxon>Sphingomonas</taxon>
    </lineage>
</organism>
<evidence type="ECO:0000313" key="2">
    <source>
        <dbReference type="EMBL" id="TXC69944.1"/>
    </source>
</evidence>